<evidence type="ECO:0000256" key="2">
    <source>
        <dbReference type="ARBA" id="ARBA00009347"/>
    </source>
</evidence>
<accession>A0ABS3ZRX7</accession>
<dbReference type="InterPro" id="IPR009100">
    <property type="entry name" value="AcylCoA_DH/oxidase_NM_dom_sf"/>
</dbReference>
<evidence type="ECO:0000256" key="5">
    <source>
        <dbReference type="ARBA" id="ARBA00023002"/>
    </source>
</evidence>
<proteinExistence type="inferred from homology"/>
<evidence type="ECO:0000259" key="6">
    <source>
        <dbReference type="Pfam" id="PF00441"/>
    </source>
</evidence>
<evidence type="ECO:0000313" key="8">
    <source>
        <dbReference type="EMBL" id="MBP0110899.1"/>
    </source>
</evidence>
<evidence type="ECO:0000256" key="3">
    <source>
        <dbReference type="ARBA" id="ARBA00022630"/>
    </source>
</evidence>
<keyword evidence="9" id="KW-1185">Reference proteome</keyword>
<dbReference type="InterPro" id="IPR013786">
    <property type="entry name" value="AcylCoA_DH/ox_N"/>
</dbReference>
<protein>
    <submittedName>
        <fullName evidence="8">Acyl-CoA/acyl-ACP dehydrogenase</fullName>
    </submittedName>
</protein>
<feature type="domain" description="Acyl-CoA dehydrogenase/oxidase C-terminal" evidence="6">
    <location>
        <begin position="220"/>
        <end position="368"/>
    </location>
</feature>
<dbReference type="EMBL" id="JAGIKT010000011">
    <property type="protein sequence ID" value="MBP0110899.1"/>
    <property type="molecule type" value="Genomic_DNA"/>
</dbReference>
<dbReference type="Pfam" id="PF00441">
    <property type="entry name" value="Acyl-CoA_dh_1"/>
    <property type="match status" value="1"/>
</dbReference>
<comment type="similarity">
    <text evidence="2">Belongs to the acyl-CoA dehydrogenase family.</text>
</comment>
<dbReference type="InterPro" id="IPR009075">
    <property type="entry name" value="AcylCo_DH/oxidase_C"/>
</dbReference>
<dbReference type="PANTHER" id="PTHR43884:SF20">
    <property type="entry name" value="ACYL-COA DEHYDROGENASE FADE28"/>
    <property type="match status" value="1"/>
</dbReference>
<organism evidence="8 9">
    <name type="scientific">Bradyrhizobium vignae</name>
    <dbReference type="NCBI Taxonomy" id="1549949"/>
    <lineage>
        <taxon>Bacteria</taxon>
        <taxon>Pseudomonadati</taxon>
        <taxon>Pseudomonadota</taxon>
        <taxon>Alphaproteobacteria</taxon>
        <taxon>Hyphomicrobiales</taxon>
        <taxon>Nitrobacteraceae</taxon>
        <taxon>Bradyrhizobium</taxon>
    </lineage>
</organism>
<sequence length="371" mass="39407">MSIGLNTERRELASSIRRFVSRHVPMTAVRRVMETAEGFERETWRQMTEELALPAIAVPEIYGGAGYGYGDLAVVMEELGRGLVPSPLFGTVALALPALLASEDQGALEEYAPLLASGSTIGTLAWLEDDAALGGDTRTAALRGQHGWRLNGHKSYVLEGQAADLILVSAKAPNGLSLFAVAADSPGVVRNLLPGFDQTRRLGRIELHDAPARLIGEVGAGGAILSKAIDHAAVLLAAEMVGTADACLDMSVEYAKLRKQFGRPIGAFQAVKHKCAEVLVGLEGARAAAYYAAWAADDSSDELPVAACIAKTTAAEACFRAAGENVQIHGGVGATWEHDAHLYLKRAKTSYILLGDPSYYRQRLADRIGLS</sequence>
<keyword evidence="5" id="KW-0560">Oxidoreductase</keyword>
<comment type="cofactor">
    <cofactor evidence="1">
        <name>FAD</name>
        <dbReference type="ChEBI" id="CHEBI:57692"/>
    </cofactor>
</comment>
<keyword evidence="3" id="KW-0285">Flavoprotein</keyword>
<reference evidence="8 9" key="1">
    <citation type="submission" date="2021-03" db="EMBL/GenBank/DDBJ databases">
        <title>Genome Sequence of Bradyrhizobium vignae strain ISRA400.</title>
        <authorList>
            <person name="Tisa L.S."/>
            <person name="Svistoonoff S."/>
            <person name="Hocher V."/>
            <person name="Fall S."/>
            <person name="Zaiya A."/>
            <person name="Naing D."/>
            <person name="Niang N."/>
            <person name="Diouf A."/>
            <person name="Dasylva M.C."/>
            <person name="Toure O."/>
            <person name="Gueye M."/>
            <person name="Gully D."/>
            <person name="Tisseyre P."/>
            <person name="Simpson S."/>
            <person name="Morris K."/>
            <person name="Thomas W.K."/>
        </authorList>
    </citation>
    <scope>NUCLEOTIDE SEQUENCE [LARGE SCALE GENOMIC DNA]</scope>
    <source>
        <strain evidence="8 9">ISRA400</strain>
    </source>
</reference>
<dbReference type="PANTHER" id="PTHR43884">
    <property type="entry name" value="ACYL-COA DEHYDROGENASE"/>
    <property type="match status" value="1"/>
</dbReference>
<dbReference type="Pfam" id="PF02771">
    <property type="entry name" value="Acyl-CoA_dh_N"/>
    <property type="match status" value="1"/>
</dbReference>
<evidence type="ECO:0000256" key="4">
    <source>
        <dbReference type="ARBA" id="ARBA00022827"/>
    </source>
</evidence>
<dbReference type="CDD" id="cd00567">
    <property type="entry name" value="ACAD"/>
    <property type="match status" value="1"/>
</dbReference>
<dbReference type="RefSeq" id="WP_209294708.1">
    <property type="nucleotide sequence ID" value="NZ_JAGIKT010000011.1"/>
</dbReference>
<feature type="domain" description="Acyl-CoA dehydrogenase/oxidase N-terminal" evidence="7">
    <location>
        <begin position="7"/>
        <end position="118"/>
    </location>
</feature>
<dbReference type="SUPFAM" id="SSF56645">
    <property type="entry name" value="Acyl-CoA dehydrogenase NM domain-like"/>
    <property type="match status" value="1"/>
</dbReference>
<dbReference type="Gene3D" id="1.10.540.10">
    <property type="entry name" value="Acyl-CoA dehydrogenase/oxidase, N-terminal domain"/>
    <property type="match status" value="1"/>
</dbReference>
<comment type="caution">
    <text evidence="8">The sequence shown here is derived from an EMBL/GenBank/DDBJ whole genome shotgun (WGS) entry which is preliminary data.</text>
</comment>
<name>A0ABS3ZRX7_9BRAD</name>
<dbReference type="Proteomes" id="UP000669317">
    <property type="component" value="Unassembled WGS sequence"/>
</dbReference>
<dbReference type="Gene3D" id="2.40.110.10">
    <property type="entry name" value="Butyryl-CoA Dehydrogenase, subunit A, domain 2"/>
    <property type="match status" value="1"/>
</dbReference>
<dbReference type="InterPro" id="IPR036250">
    <property type="entry name" value="AcylCo_DH-like_C"/>
</dbReference>
<evidence type="ECO:0000313" key="9">
    <source>
        <dbReference type="Proteomes" id="UP000669317"/>
    </source>
</evidence>
<dbReference type="InterPro" id="IPR037069">
    <property type="entry name" value="AcylCoA_DH/ox_N_sf"/>
</dbReference>
<keyword evidence="4" id="KW-0274">FAD</keyword>
<dbReference type="Gene3D" id="1.20.140.10">
    <property type="entry name" value="Butyryl-CoA Dehydrogenase, subunit A, domain 3"/>
    <property type="match status" value="1"/>
</dbReference>
<evidence type="ECO:0000256" key="1">
    <source>
        <dbReference type="ARBA" id="ARBA00001974"/>
    </source>
</evidence>
<dbReference type="InterPro" id="IPR046373">
    <property type="entry name" value="Acyl-CoA_Oxase/DH_mid-dom_sf"/>
</dbReference>
<evidence type="ECO:0000259" key="7">
    <source>
        <dbReference type="Pfam" id="PF02771"/>
    </source>
</evidence>
<dbReference type="SUPFAM" id="SSF47203">
    <property type="entry name" value="Acyl-CoA dehydrogenase C-terminal domain-like"/>
    <property type="match status" value="1"/>
</dbReference>
<gene>
    <name evidence="8" type="ORF">JWS04_07310</name>
</gene>